<keyword evidence="3" id="KW-1003">Cell membrane</keyword>
<accession>A0A918HYZ5</accession>
<feature type="transmembrane region" description="Helical" evidence="8">
    <location>
        <begin position="79"/>
        <end position="96"/>
    </location>
</feature>
<feature type="domain" description="EamA" evidence="9">
    <location>
        <begin position="46"/>
        <end position="179"/>
    </location>
</feature>
<proteinExistence type="inferred from homology"/>
<keyword evidence="4 8" id="KW-0812">Transmembrane</keyword>
<feature type="transmembrane region" description="Helical" evidence="8">
    <location>
        <begin position="284"/>
        <end position="303"/>
    </location>
</feature>
<protein>
    <recommendedName>
        <fullName evidence="9">EamA domain-containing protein</fullName>
    </recommendedName>
</protein>
<keyword evidence="11" id="KW-1185">Reference proteome</keyword>
<comment type="similarity">
    <text evidence="2">Belongs to the EamA transporter family.</text>
</comment>
<evidence type="ECO:0000313" key="11">
    <source>
        <dbReference type="Proteomes" id="UP000636661"/>
    </source>
</evidence>
<evidence type="ECO:0000256" key="2">
    <source>
        <dbReference type="ARBA" id="ARBA00007362"/>
    </source>
</evidence>
<evidence type="ECO:0000313" key="10">
    <source>
        <dbReference type="EMBL" id="GGU41771.1"/>
    </source>
</evidence>
<feature type="transmembrane region" description="Helical" evidence="8">
    <location>
        <begin position="108"/>
        <end position="125"/>
    </location>
</feature>
<dbReference type="InterPro" id="IPR000620">
    <property type="entry name" value="EamA_dom"/>
</dbReference>
<evidence type="ECO:0000256" key="8">
    <source>
        <dbReference type="SAM" id="Phobius"/>
    </source>
</evidence>
<evidence type="ECO:0000256" key="7">
    <source>
        <dbReference type="SAM" id="MobiDB-lite"/>
    </source>
</evidence>
<dbReference type="PANTHER" id="PTHR42920">
    <property type="entry name" value="OS03G0707200 PROTEIN-RELATED"/>
    <property type="match status" value="1"/>
</dbReference>
<comment type="caution">
    <text evidence="10">The sequence shown here is derived from an EMBL/GenBank/DDBJ whole genome shotgun (WGS) entry which is preliminary data.</text>
</comment>
<evidence type="ECO:0000259" key="9">
    <source>
        <dbReference type="Pfam" id="PF00892"/>
    </source>
</evidence>
<feature type="transmembrane region" description="Helical" evidence="8">
    <location>
        <begin position="131"/>
        <end position="152"/>
    </location>
</feature>
<comment type="subcellular location">
    <subcellularLocation>
        <location evidence="1">Cell membrane</location>
        <topology evidence="1">Multi-pass membrane protein</topology>
    </subcellularLocation>
</comment>
<organism evidence="10 11">
    <name type="scientific">Streptomyces lavendofoliae</name>
    <dbReference type="NCBI Taxonomy" id="67314"/>
    <lineage>
        <taxon>Bacteria</taxon>
        <taxon>Bacillati</taxon>
        <taxon>Actinomycetota</taxon>
        <taxon>Actinomycetes</taxon>
        <taxon>Kitasatosporales</taxon>
        <taxon>Streptomycetaceae</taxon>
        <taxon>Streptomyces</taxon>
    </lineage>
</organism>
<feature type="transmembrane region" description="Helical" evidence="8">
    <location>
        <begin position="309"/>
        <end position="333"/>
    </location>
</feature>
<feature type="compositionally biased region" description="Basic and acidic residues" evidence="7">
    <location>
        <begin position="1"/>
        <end position="10"/>
    </location>
</feature>
<evidence type="ECO:0000256" key="6">
    <source>
        <dbReference type="ARBA" id="ARBA00023136"/>
    </source>
</evidence>
<keyword evidence="6 8" id="KW-0472">Membrane</keyword>
<evidence type="ECO:0000256" key="4">
    <source>
        <dbReference type="ARBA" id="ARBA00022692"/>
    </source>
</evidence>
<feature type="transmembrane region" description="Helical" evidence="8">
    <location>
        <begin position="164"/>
        <end position="180"/>
    </location>
</feature>
<feature type="domain" description="EamA" evidence="9">
    <location>
        <begin position="190"/>
        <end position="324"/>
    </location>
</feature>
<feature type="transmembrane region" description="Helical" evidence="8">
    <location>
        <begin position="221"/>
        <end position="242"/>
    </location>
</feature>
<dbReference type="PANTHER" id="PTHR42920:SF11">
    <property type="entry name" value="INNER MEMBRANE PROTEIN YTFF"/>
    <property type="match status" value="1"/>
</dbReference>
<feature type="compositionally biased region" description="Low complexity" evidence="7">
    <location>
        <begin position="11"/>
        <end position="21"/>
    </location>
</feature>
<feature type="region of interest" description="Disordered" evidence="7">
    <location>
        <begin position="340"/>
        <end position="359"/>
    </location>
</feature>
<feature type="region of interest" description="Disordered" evidence="7">
    <location>
        <begin position="1"/>
        <end position="21"/>
    </location>
</feature>
<dbReference type="InterPro" id="IPR051258">
    <property type="entry name" value="Diverse_Substrate_Transporter"/>
</dbReference>
<gene>
    <name evidence="10" type="ORF">GCM10010274_32070</name>
</gene>
<evidence type="ECO:0000256" key="3">
    <source>
        <dbReference type="ARBA" id="ARBA00022475"/>
    </source>
</evidence>
<dbReference type="AlphaFoldDB" id="A0A918HYZ5"/>
<dbReference type="EMBL" id="BMTP01000007">
    <property type="protein sequence ID" value="GGU41771.1"/>
    <property type="molecule type" value="Genomic_DNA"/>
</dbReference>
<dbReference type="Proteomes" id="UP000636661">
    <property type="component" value="Unassembled WGS sequence"/>
</dbReference>
<evidence type="ECO:0000256" key="5">
    <source>
        <dbReference type="ARBA" id="ARBA00022989"/>
    </source>
</evidence>
<reference evidence="10" key="2">
    <citation type="submission" date="2020-09" db="EMBL/GenBank/DDBJ databases">
        <authorList>
            <person name="Sun Q."/>
            <person name="Ohkuma M."/>
        </authorList>
    </citation>
    <scope>NUCLEOTIDE SEQUENCE</scope>
    <source>
        <strain evidence="10">JCM 4391</strain>
    </source>
</reference>
<sequence>MAVLDRDRIDGTTTPGATAARGAGTRVATAVRATASRAAGGRFSGAGLLLAAVATVVWSGSFVTSRALHDSVPPVQAAFWRWIVAILAVAPFAARATWRQRRLIRRHLGFVGLASLLGVTVYNTLVNQAGLTTSAGTMGMVMAASPVLMALGERLGGTRLGPRRAAGLLIAFTGVLLLVGDGSPASGPATGDLWIVAAAVCFASYSALLKRRPAGLGGPALLLSTFVIGALMLLPAYAVSLAVQGGFEPTAGTLGPLVYVGVLSSAVAFFAWNRAVELIGAARAGVVYYLQPVCVALLSWALLGEELGPLGLLCMALILGGVVLGTAGAGAGARARAAGSPVRTRGAGTRAPGAGRDPV</sequence>
<name>A0A918HYZ5_9ACTN</name>
<dbReference type="SUPFAM" id="SSF103481">
    <property type="entry name" value="Multidrug resistance efflux transporter EmrE"/>
    <property type="match status" value="2"/>
</dbReference>
<dbReference type="Pfam" id="PF00892">
    <property type="entry name" value="EamA"/>
    <property type="match status" value="2"/>
</dbReference>
<reference evidence="10" key="1">
    <citation type="journal article" date="2014" name="Int. J. Syst. Evol. Microbiol.">
        <title>Complete genome sequence of Corynebacterium casei LMG S-19264T (=DSM 44701T), isolated from a smear-ripened cheese.</title>
        <authorList>
            <consortium name="US DOE Joint Genome Institute (JGI-PGF)"/>
            <person name="Walter F."/>
            <person name="Albersmeier A."/>
            <person name="Kalinowski J."/>
            <person name="Ruckert C."/>
        </authorList>
    </citation>
    <scope>NUCLEOTIDE SEQUENCE</scope>
    <source>
        <strain evidence="10">JCM 4391</strain>
    </source>
</reference>
<feature type="transmembrane region" description="Helical" evidence="8">
    <location>
        <begin position="46"/>
        <end position="67"/>
    </location>
</feature>
<dbReference type="GO" id="GO:0005886">
    <property type="term" value="C:plasma membrane"/>
    <property type="evidence" value="ECO:0007669"/>
    <property type="project" value="UniProtKB-SubCell"/>
</dbReference>
<keyword evidence="5 8" id="KW-1133">Transmembrane helix</keyword>
<feature type="transmembrane region" description="Helical" evidence="8">
    <location>
        <begin position="192"/>
        <end position="209"/>
    </location>
</feature>
<evidence type="ECO:0000256" key="1">
    <source>
        <dbReference type="ARBA" id="ARBA00004651"/>
    </source>
</evidence>
<dbReference type="InterPro" id="IPR037185">
    <property type="entry name" value="EmrE-like"/>
</dbReference>
<feature type="transmembrane region" description="Helical" evidence="8">
    <location>
        <begin position="254"/>
        <end position="272"/>
    </location>
</feature>